<feature type="transmembrane region" description="Helical" evidence="8">
    <location>
        <begin position="282"/>
        <end position="301"/>
    </location>
</feature>
<evidence type="ECO:0000256" key="8">
    <source>
        <dbReference type="SAM" id="Phobius"/>
    </source>
</evidence>
<evidence type="ECO:0000256" key="3">
    <source>
        <dbReference type="ARBA" id="ARBA00022448"/>
    </source>
</evidence>
<keyword evidence="7 8" id="KW-0472">Membrane</keyword>
<feature type="transmembrane region" description="Helical" evidence="8">
    <location>
        <begin position="74"/>
        <end position="96"/>
    </location>
</feature>
<evidence type="ECO:0000256" key="5">
    <source>
        <dbReference type="ARBA" id="ARBA00022692"/>
    </source>
</evidence>
<evidence type="ECO:0000313" key="10">
    <source>
        <dbReference type="Proteomes" id="UP001201273"/>
    </source>
</evidence>
<evidence type="ECO:0000256" key="2">
    <source>
        <dbReference type="ARBA" id="ARBA00009773"/>
    </source>
</evidence>
<evidence type="ECO:0000256" key="4">
    <source>
        <dbReference type="ARBA" id="ARBA00022475"/>
    </source>
</evidence>
<keyword evidence="3" id="KW-0813">Transport</keyword>
<evidence type="ECO:0000313" key="9">
    <source>
        <dbReference type="EMBL" id="MCE2593537.1"/>
    </source>
</evidence>
<comment type="caution">
    <text evidence="9">The sequence shown here is derived from an EMBL/GenBank/DDBJ whole genome shotgun (WGS) entry which is preliminary data.</text>
</comment>
<dbReference type="PANTHER" id="PTHR21716">
    <property type="entry name" value="TRANSMEMBRANE PROTEIN"/>
    <property type="match status" value="1"/>
</dbReference>
<feature type="transmembrane region" description="Helical" evidence="8">
    <location>
        <begin position="40"/>
        <end position="62"/>
    </location>
</feature>
<name>A0ABS8W569_9GAMM</name>
<keyword evidence="6 8" id="KW-1133">Transmembrane helix</keyword>
<protein>
    <submittedName>
        <fullName evidence="9">AI-2E family transporter</fullName>
    </submittedName>
</protein>
<proteinExistence type="inferred from homology"/>
<feature type="transmembrane region" description="Helical" evidence="8">
    <location>
        <begin position="223"/>
        <end position="242"/>
    </location>
</feature>
<accession>A0ABS8W569</accession>
<sequence>MKDNKVQLSSQFSAQAVDAAIKIIMVLLMVAWCVDIVRPFIMPMTWGAIIAVALYPVTVFLSNKVKISQGKASLVVTLMGLAILLVPAVMFSGALFTSSQDFIHLLQEGQLKIPAPKASVADWPVIGELVYSTWSKAVNDLEVVAKQYSAQIKDTVMFLVGMLGGIGGSVLQFTISIIIAGVFMTNAQSCGAAFQRIAVRLAGHYGGEFAALSAATIRGVVQGVLGVAVIQAVLAGLGMAIVGVPATGIWMIGILVLAIIQLPPILLIGPIIMYVFSVESSTTATLFMIWGIAVSGCDTFIKPILMGRGVDIPMLVILLGAIGGMMMSGLIGLFVGAVALALGYKLLMAWLDLDDETIAVKAEDA</sequence>
<comment type="subcellular location">
    <subcellularLocation>
        <location evidence="1">Cell membrane</location>
        <topology evidence="1">Multi-pass membrane protein</topology>
    </subcellularLocation>
</comment>
<feature type="transmembrane region" description="Helical" evidence="8">
    <location>
        <begin position="313"/>
        <end position="344"/>
    </location>
</feature>
<dbReference type="EMBL" id="JAIMJA010000002">
    <property type="protein sequence ID" value="MCE2593537.1"/>
    <property type="molecule type" value="Genomic_DNA"/>
</dbReference>
<keyword evidence="4" id="KW-1003">Cell membrane</keyword>
<dbReference type="Proteomes" id="UP001201273">
    <property type="component" value="Unassembled WGS sequence"/>
</dbReference>
<dbReference type="InterPro" id="IPR002549">
    <property type="entry name" value="AI-2E-like"/>
</dbReference>
<reference evidence="9 10" key="1">
    <citation type="journal article" date="2022" name="Environ. Microbiol. Rep.">
        <title>Eco-phylogenetic analyses reveal divergent evolution of vitamin B12 metabolism in the marine bacterial family 'Psychromonadaceae'.</title>
        <authorList>
            <person name="Jin X."/>
            <person name="Yang Y."/>
            <person name="Cao H."/>
            <person name="Gao B."/>
            <person name="Zhao Z."/>
        </authorList>
    </citation>
    <scope>NUCLEOTIDE SEQUENCE [LARGE SCALE GENOMIC DNA]</scope>
    <source>
        <strain evidence="9 10">MKS20</strain>
    </source>
</reference>
<keyword evidence="5 8" id="KW-0812">Transmembrane</keyword>
<dbReference type="RefSeq" id="WP_233051143.1">
    <property type="nucleotide sequence ID" value="NZ_JAIMJA010000002.1"/>
</dbReference>
<feature type="transmembrane region" description="Helical" evidence="8">
    <location>
        <begin position="12"/>
        <end position="34"/>
    </location>
</feature>
<comment type="similarity">
    <text evidence="2">Belongs to the autoinducer-2 exporter (AI-2E) (TC 2.A.86) family.</text>
</comment>
<evidence type="ECO:0000256" key="6">
    <source>
        <dbReference type="ARBA" id="ARBA00022989"/>
    </source>
</evidence>
<evidence type="ECO:0000256" key="7">
    <source>
        <dbReference type="ARBA" id="ARBA00023136"/>
    </source>
</evidence>
<dbReference type="PANTHER" id="PTHR21716:SF67">
    <property type="entry name" value="TRANSPORT PROTEIN YDIK-RELATED"/>
    <property type="match status" value="1"/>
</dbReference>
<dbReference type="Pfam" id="PF01594">
    <property type="entry name" value="AI-2E_transport"/>
    <property type="match status" value="1"/>
</dbReference>
<keyword evidence="10" id="KW-1185">Reference proteome</keyword>
<organism evidence="9 10">
    <name type="scientific">Motilimonas cestriensis</name>
    <dbReference type="NCBI Taxonomy" id="2742685"/>
    <lineage>
        <taxon>Bacteria</taxon>
        <taxon>Pseudomonadati</taxon>
        <taxon>Pseudomonadota</taxon>
        <taxon>Gammaproteobacteria</taxon>
        <taxon>Alteromonadales</taxon>
        <taxon>Alteromonadales genera incertae sedis</taxon>
        <taxon>Motilimonas</taxon>
    </lineage>
</organism>
<feature type="transmembrane region" description="Helical" evidence="8">
    <location>
        <begin position="156"/>
        <end position="185"/>
    </location>
</feature>
<gene>
    <name evidence="9" type="ORF">K6Y31_01740</name>
</gene>
<feature type="transmembrane region" description="Helical" evidence="8">
    <location>
        <begin position="249"/>
        <end position="276"/>
    </location>
</feature>
<evidence type="ECO:0000256" key="1">
    <source>
        <dbReference type="ARBA" id="ARBA00004651"/>
    </source>
</evidence>